<organism evidence="2 3">
    <name type="scientific">Saguinus oedipus</name>
    <name type="common">Cotton-top tamarin</name>
    <name type="synonym">Oedipomidas oedipus</name>
    <dbReference type="NCBI Taxonomy" id="9490"/>
    <lineage>
        <taxon>Eukaryota</taxon>
        <taxon>Metazoa</taxon>
        <taxon>Chordata</taxon>
        <taxon>Craniata</taxon>
        <taxon>Vertebrata</taxon>
        <taxon>Euteleostomi</taxon>
        <taxon>Mammalia</taxon>
        <taxon>Eutheria</taxon>
        <taxon>Euarchontoglires</taxon>
        <taxon>Primates</taxon>
        <taxon>Haplorrhini</taxon>
        <taxon>Platyrrhini</taxon>
        <taxon>Cebidae</taxon>
        <taxon>Callitrichinae</taxon>
        <taxon>Saguinus</taxon>
    </lineage>
</organism>
<evidence type="ECO:0000256" key="1">
    <source>
        <dbReference type="SAM" id="MobiDB-lite"/>
    </source>
</evidence>
<evidence type="ECO:0000313" key="3">
    <source>
        <dbReference type="Proteomes" id="UP001266305"/>
    </source>
</evidence>
<feature type="non-terminal residue" evidence="2">
    <location>
        <position position="1"/>
    </location>
</feature>
<dbReference type="Proteomes" id="UP001266305">
    <property type="component" value="Unassembled WGS sequence"/>
</dbReference>
<feature type="non-terminal residue" evidence="2">
    <location>
        <position position="59"/>
    </location>
</feature>
<comment type="caution">
    <text evidence="2">The sequence shown here is derived from an EMBL/GenBank/DDBJ whole genome shotgun (WGS) entry which is preliminary data.</text>
</comment>
<gene>
    <name evidence="2" type="ORF">P7K49_038175</name>
</gene>
<feature type="region of interest" description="Disordered" evidence="1">
    <location>
        <begin position="29"/>
        <end position="59"/>
    </location>
</feature>
<protein>
    <submittedName>
        <fullName evidence="2">Uncharacterized protein</fullName>
    </submittedName>
</protein>
<evidence type="ECO:0000313" key="2">
    <source>
        <dbReference type="EMBL" id="KAK2082939.1"/>
    </source>
</evidence>
<reference evidence="2 3" key="1">
    <citation type="submission" date="2023-05" db="EMBL/GenBank/DDBJ databases">
        <title>B98-5 Cell Line De Novo Hybrid Assembly: An Optical Mapping Approach.</title>
        <authorList>
            <person name="Kananen K."/>
            <person name="Auerbach J.A."/>
            <person name="Kautto E."/>
            <person name="Blachly J.S."/>
        </authorList>
    </citation>
    <scope>NUCLEOTIDE SEQUENCE [LARGE SCALE GENOMIC DNA]</scope>
    <source>
        <strain evidence="2">B95-8</strain>
        <tissue evidence="2">Cell line</tissue>
    </source>
</reference>
<name>A0ABQ9TDY9_SAGOE</name>
<keyword evidence="3" id="KW-1185">Reference proteome</keyword>
<sequence>RRATCLVPPAPQLPKPRCRAALSTAQLTKAFPANPPGPDRFRDFPSQSRAENLGLGCKQ</sequence>
<dbReference type="EMBL" id="JASSZA010000023">
    <property type="protein sequence ID" value="KAK2082939.1"/>
    <property type="molecule type" value="Genomic_DNA"/>
</dbReference>
<proteinExistence type="predicted"/>
<accession>A0ABQ9TDY9</accession>